<dbReference type="STRING" id="768706.Desor_4659"/>
<organism evidence="2 3">
    <name type="scientific">Desulfosporosinus orientis (strain ATCC 19365 / DSM 765 / NCIMB 8382 / VKM B-1628 / Singapore I)</name>
    <name type="common">Desulfotomaculum orientis</name>
    <dbReference type="NCBI Taxonomy" id="768706"/>
    <lineage>
        <taxon>Bacteria</taxon>
        <taxon>Bacillati</taxon>
        <taxon>Bacillota</taxon>
        <taxon>Clostridia</taxon>
        <taxon>Eubacteriales</taxon>
        <taxon>Desulfitobacteriaceae</taxon>
        <taxon>Desulfosporosinus</taxon>
    </lineage>
</organism>
<dbReference type="PANTHER" id="PTHR21366:SF14">
    <property type="entry name" value="GLYOXALASE DOMAIN-CONTAINING PROTEIN 5"/>
    <property type="match status" value="1"/>
</dbReference>
<dbReference type="InterPro" id="IPR037523">
    <property type="entry name" value="VOC_core"/>
</dbReference>
<dbReference type="PANTHER" id="PTHR21366">
    <property type="entry name" value="GLYOXALASE FAMILY PROTEIN"/>
    <property type="match status" value="1"/>
</dbReference>
<dbReference type="eggNOG" id="COG0346">
    <property type="taxonomic scope" value="Bacteria"/>
</dbReference>
<dbReference type="Proteomes" id="UP000006346">
    <property type="component" value="Chromosome"/>
</dbReference>
<evidence type="ECO:0000313" key="2">
    <source>
        <dbReference type="EMBL" id="AET70063.1"/>
    </source>
</evidence>
<dbReference type="Pfam" id="PF00903">
    <property type="entry name" value="Glyoxalase"/>
    <property type="match status" value="1"/>
</dbReference>
<evidence type="ECO:0000313" key="3">
    <source>
        <dbReference type="Proteomes" id="UP000006346"/>
    </source>
</evidence>
<dbReference type="KEGG" id="dor:Desor_4659"/>
<gene>
    <name evidence="2" type="ordered locus">Desor_4659</name>
</gene>
<evidence type="ECO:0000259" key="1">
    <source>
        <dbReference type="PROSITE" id="PS51819"/>
    </source>
</evidence>
<reference evidence="3" key="1">
    <citation type="submission" date="2011-11" db="EMBL/GenBank/DDBJ databases">
        <title>Complete sequence of Desulfosporosinus orientis DSM 765.</title>
        <authorList>
            <person name="Lucas S."/>
            <person name="Han J."/>
            <person name="Lapidus A."/>
            <person name="Cheng J.-F."/>
            <person name="Goodwin L."/>
            <person name="Pitluck S."/>
            <person name="Peters L."/>
            <person name="Ovchinnikova G."/>
            <person name="Teshima H."/>
            <person name="Detter J.C."/>
            <person name="Han C."/>
            <person name="Tapia R."/>
            <person name="Land M."/>
            <person name="Hauser L."/>
            <person name="Kyrpides N."/>
            <person name="Ivanova N."/>
            <person name="Pagani I."/>
            <person name="Pester M."/>
            <person name="Spring S."/>
            <person name="Ollivier B."/>
            <person name="Rattei T."/>
            <person name="Klenk H.-P."/>
            <person name="Wagner M."/>
            <person name="Loy A."/>
            <person name="Woyke T."/>
        </authorList>
    </citation>
    <scope>NUCLEOTIDE SEQUENCE [LARGE SCALE GENOMIC DNA]</scope>
    <source>
        <strain evidence="3">ATCC 19365 / DSM 765 / NCIMB 8382 / VKM B-1628</strain>
    </source>
</reference>
<reference evidence="2 3" key="2">
    <citation type="journal article" date="2012" name="J. Bacteriol.">
        <title>Complete genome sequences of Desulfosporosinus orientis DSM765T, Desulfosporosinus youngiae DSM17734T, Desulfosporosinus meridiei DSM13257T, and Desulfosporosinus acidiphilus DSM22704T.</title>
        <authorList>
            <person name="Pester M."/>
            <person name="Brambilla E."/>
            <person name="Alazard D."/>
            <person name="Rattei T."/>
            <person name="Weinmaier T."/>
            <person name="Han J."/>
            <person name="Lucas S."/>
            <person name="Lapidus A."/>
            <person name="Cheng J.F."/>
            <person name="Goodwin L."/>
            <person name="Pitluck S."/>
            <person name="Peters L."/>
            <person name="Ovchinnikova G."/>
            <person name="Teshima H."/>
            <person name="Detter J.C."/>
            <person name="Han C.S."/>
            <person name="Tapia R."/>
            <person name="Land M.L."/>
            <person name="Hauser L."/>
            <person name="Kyrpides N.C."/>
            <person name="Ivanova N.N."/>
            <person name="Pagani I."/>
            <person name="Huntmann M."/>
            <person name="Wei C.L."/>
            <person name="Davenport K.W."/>
            <person name="Daligault H."/>
            <person name="Chain P.S."/>
            <person name="Chen A."/>
            <person name="Mavromatis K."/>
            <person name="Markowitz V."/>
            <person name="Szeto E."/>
            <person name="Mikhailova N."/>
            <person name="Pati A."/>
            <person name="Wagner M."/>
            <person name="Woyke T."/>
            <person name="Ollivier B."/>
            <person name="Klenk H.P."/>
            <person name="Spring S."/>
            <person name="Loy A."/>
        </authorList>
    </citation>
    <scope>NUCLEOTIDE SEQUENCE [LARGE SCALE GENOMIC DNA]</scope>
    <source>
        <strain evidence="3">ATCC 19365 / DSM 765 / NCIMB 8382 / VKM B-1628</strain>
    </source>
</reference>
<keyword evidence="2" id="KW-0456">Lyase</keyword>
<feature type="domain" description="VOC" evidence="1">
    <location>
        <begin position="10"/>
        <end position="130"/>
    </location>
</feature>
<protein>
    <submittedName>
        <fullName evidence="2">Lactoylglutathione lyase-like lyase</fullName>
    </submittedName>
</protein>
<dbReference type="SUPFAM" id="SSF54593">
    <property type="entry name" value="Glyoxalase/Bleomycin resistance protein/Dihydroxybiphenyl dioxygenase"/>
    <property type="match status" value="1"/>
</dbReference>
<dbReference type="HOGENOM" id="CLU_046006_4_3_9"/>
<dbReference type="InterPro" id="IPR029068">
    <property type="entry name" value="Glyas_Bleomycin-R_OHBP_Dase"/>
</dbReference>
<dbReference type="CDD" id="cd07253">
    <property type="entry name" value="GLOD5"/>
    <property type="match status" value="1"/>
</dbReference>
<accession>G7WE87</accession>
<dbReference type="InterPro" id="IPR050383">
    <property type="entry name" value="GlyoxalaseI/FosfomycinResist"/>
</dbReference>
<dbReference type="PATRIC" id="fig|768706.3.peg.4737"/>
<dbReference type="GO" id="GO:0016829">
    <property type="term" value="F:lyase activity"/>
    <property type="evidence" value="ECO:0007669"/>
    <property type="project" value="UniProtKB-KW"/>
</dbReference>
<proteinExistence type="predicted"/>
<dbReference type="Gene3D" id="3.10.180.10">
    <property type="entry name" value="2,3-Dihydroxybiphenyl 1,2-Dioxygenase, domain 1"/>
    <property type="match status" value="1"/>
</dbReference>
<dbReference type="PROSITE" id="PS51819">
    <property type="entry name" value="VOC"/>
    <property type="match status" value="1"/>
</dbReference>
<dbReference type="InterPro" id="IPR004360">
    <property type="entry name" value="Glyas_Fos-R_dOase_dom"/>
</dbReference>
<keyword evidence="3" id="KW-1185">Reference proteome</keyword>
<name>G7WE87_DESOD</name>
<dbReference type="EMBL" id="CP003108">
    <property type="protein sequence ID" value="AET70063.1"/>
    <property type="molecule type" value="Genomic_DNA"/>
</dbReference>
<sequence>MSSETIKVKMIDHLVLTVRDVDSSCEFYSQVLGMDIVFFGEGRKALAFGDQKINLHELGKEFEPKARKPTPGAADLCFITEVPLGDVIKKLTRRGLAIAAGPVKRAGACGNILSVYLYDPDGNLIELVNYL</sequence>
<dbReference type="AlphaFoldDB" id="G7WE87"/>